<dbReference type="SUPFAM" id="SSF47336">
    <property type="entry name" value="ACP-like"/>
    <property type="match status" value="1"/>
</dbReference>
<dbReference type="Pfam" id="PF00550">
    <property type="entry name" value="PP-binding"/>
    <property type="match status" value="1"/>
</dbReference>
<dbReference type="Gene3D" id="1.10.1200.10">
    <property type="entry name" value="ACP-like"/>
    <property type="match status" value="1"/>
</dbReference>
<sequence length="101" mass="11650">MAESGAINPNREEIFNRLKGILMNLLKVMKEKKPENRPQLNWETDLAEDLGVDSLESLDLMNAIEDDFQISPNLSEVSTKRKLSDIVDYIIHLQKQRGIKR</sequence>
<evidence type="ECO:0000313" key="3">
    <source>
        <dbReference type="Proteomes" id="UP000178187"/>
    </source>
</evidence>
<comment type="caution">
    <text evidence="2">The sequence shown here is derived from an EMBL/GenBank/DDBJ whole genome shotgun (WGS) entry which is preliminary data.</text>
</comment>
<dbReference type="InterPro" id="IPR009081">
    <property type="entry name" value="PP-bd_ACP"/>
</dbReference>
<protein>
    <recommendedName>
        <fullName evidence="1">Carrier domain-containing protein</fullName>
    </recommendedName>
</protein>
<dbReference type="AlphaFoldDB" id="A0A1G1KW57"/>
<evidence type="ECO:0000259" key="1">
    <source>
        <dbReference type="PROSITE" id="PS50075"/>
    </source>
</evidence>
<reference evidence="2 3" key="1">
    <citation type="journal article" date="2016" name="Nat. Commun.">
        <title>Thousands of microbial genomes shed light on interconnected biogeochemical processes in an aquifer system.</title>
        <authorList>
            <person name="Anantharaman K."/>
            <person name="Brown C.T."/>
            <person name="Hug L.A."/>
            <person name="Sharon I."/>
            <person name="Castelle C.J."/>
            <person name="Probst A.J."/>
            <person name="Thomas B.C."/>
            <person name="Singh A."/>
            <person name="Wilkins M.J."/>
            <person name="Karaoz U."/>
            <person name="Brodie E.L."/>
            <person name="Williams K.H."/>
            <person name="Hubbard S.S."/>
            <person name="Banfield J.F."/>
        </authorList>
    </citation>
    <scope>NUCLEOTIDE SEQUENCE [LARGE SCALE GENOMIC DNA]</scope>
</reference>
<gene>
    <name evidence="2" type="ORF">A3G33_08550</name>
</gene>
<proteinExistence type="predicted"/>
<accession>A0A1G1KW57</accession>
<dbReference type="PROSITE" id="PS50075">
    <property type="entry name" value="CARRIER"/>
    <property type="match status" value="1"/>
</dbReference>
<dbReference type="InterPro" id="IPR036736">
    <property type="entry name" value="ACP-like_sf"/>
</dbReference>
<dbReference type="EMBL" id="MHFR01000043">
    <property type="protein sequence ID" value="OGW97214.1"/>
    <property type="molecule type" value="Genomic_DNA"/>
</dbReference>
<dbReference type="Proteomes" id="UP000178187">
    <property type="component" value="Unassembled WGS sequence"/>
</dbReference>
<organism evidence="2 3">
    <name type="scientific">Candidatus Danuiimicrobium aquiferis</name>
    <dbReference type="NCBI Taxonomy" id="1801832"/>
    <lineage>
        <taxon>Bacteria</taxon>
        <taxon>Pseudomonadati</taxon>
        <taxon>Candidatus Omnitrophota</taxon>
        <taxon>Candidatus Danuiimicrobium</taxon>
    </lineage>
</organism>
<name>A0A1G1KW57_9BACT</name>
<feature type="domain" description="Carrier" evidence="1">
    <location>
        <begin position="12"/>
        <end position="94"/>
    </location>
</feature>
<evidence type="ECO:0000313" key="2">
    <source>
        <dbReference type="EMBL" id="OGW97214.1"/>
    </source>
</evidence>